<keyword evidence="1 2" id="KW-0645">Protease</keyword>
<dbReference type="Gene3D" id="3.40.390.10">
    <property type="entry name" value="Collagenase (Catalytic Domain)"/>
    <property type="match status" value="1"/>
</dbReference>
<dbReference type="InterPro" id="IPR006026">
    <property type="entry name" value="Peptidase_Metallo"/>
</dbReference>
<sequence length="223" mass="24799">SDSETPLYGGDILVQTDRSAINCTSCLWPRNDDGIVPVPYIISSTFSPSDLNSITLAMTEFESLTCVRFVPLTTEDDYLNISPEDGCYSYVGRVGGSQTVSLGGGCVYSGIIQHELEHALGFHHEHARSDRDNYVDINFQYIQYISEGNFVKADTNNLGSPYDYGSVMHYDAYEFTNTSNKPTIVPKPDPNVPIGQRIGLSVLDVLKINRLYQCSKFLYIPIL</sequence>
<dbReference type="PRINTS" id="PR00480">
    <property type="entry name" value="ASTACIN"/>
</dbReference>
<accession>A0ABN9GSB2</accession>
<evidence type="ECO:0000313" key="4">
    <source>
        <dbReference type="EMBL" id="CAI9611438.1"/>
    </source>
</evidence>
<dbReference type="InterPro" id="IPR001506">
    <property type="entry name" value="Peptidase_M12A"/>
</dbReference>
<reference evidence="4" key="1">
    <citation type="submission" date="2023-05" db="EMBL/GenBank/DDBJ databases">
        <authorList>
            <person name="Stuckert A."/>
        </authorList>
    </citation>
    <scope>NUCLEOTIDE SEQUENCE</scope>
</reference>
<protein>
    <recommendedName>
        <fullName evidence="2">Metalloendopeptidase</fullName>
        <ecNumber evidence="2">3.4.24.-</ecNumber>
    </recommendedName>
</protein>
<comment type="cofactor">
    <cofactor evidence="1 2">
        <name>Zn(2+)</name>
        <dbReference type="ChEBI" id="CHEBI:29105"/>
    </cofactor>
    <text evidence="1 2">Binds 1 zinc ion per subunit.</text>
</comment>
<feature type="binding site" evidence="1">
    <location>
        <position position="118"/>
    </location>
    <ligand>
        <name>Zn(2+)</name>
        <dbReference type="ChEBI" id="CHEBI:29105"/>
        <note>catalytic</note>
    </ligand>
</feature>
<evidence type="ECO:0000259" key="3">
    <source>
        <dbReference type="PROSITE" id="PS51864"/>
    </source>
</evidence>
<feature type="non-terminal residue" evidence="4">
    <location>
        <position position="1"/>
    </location>
</feature>
<keyword evidence="1 2" id="KW-0482">Metalloprotease</keyword>
<proteinExistence type="predicted"/>
<keyword evidence="5" id="KW-1185">Reference proteome</keyword>
<evidence type="ECO:0000256" key="2">
    <source>
        <dbReference type="RuleBase" id="RU361183"/>
    </source>
</evidence>
<feature type="binding site" evidence="1">
    <location>
        <position position="114"/>
    </location>
    <ligand>
        <name>Zn(2+)</name>
        <dbReference type="ChEBI" id="CHEBI:29105"/>
        <note>catalytic</note>
    </ligand>
</feature>
<evidence type="ECO:0000256" key="1">
    <source>
        <dbReference type="PROSITE-ProRule" id="PRU01211"/>
    </source>
</evidence>
<dbReference type="Proteomes" id="UP001162483">
    <property type="component" value="Unassembled WGS sequence"/>
</dbReference>
<dbReference type="SMART" id="SM00235">
    <property type="entry name" value="ZnMc"/>
    <property type="match status" value="1"/>
</dbReference>
<dbReference type="SUPFAM" id="SSF55486">
    <property type="entry name" value="Metalloproteases ('zincins'), catalytic domain"/>
    <property type="match status" value="1"/>
</dbReference>
<name>A0ABN9GSB2_9NEOB</name>
<comment type="caution">
    <text evidence="4">The sequence shown here is derived from an EMBL/GenBank/DDBJ whole genome shotgun (WGS) entry which is preliminary data.</text>
</comment>
<keyword evidence="1 2" id="KW-0378">Hydrolase</keyword>
<feature type="binding site" evidence="1">
    <location>
        <position position="124"/>
    </location>
    <ligand>
        <name>Zn(2+)</name>
        <dbReference type="ChEBI" id="CHEBI:29105"/>
        <note>catalytic</note>
    </ligand>
</feature>
<dbReference type="PROSITE" id="PS51864">
    <property type="entry name" value="ASTACIN"/>
    <property type="match status" value="1"/>
</dbReference>
<dbReference type="EMBL" id="CATNWA010019125">
    <property type="protein sequence ID" value="CAI9611438.1"/>
    <property type="molecule type" value="Genomic_DNA"/>
</dbReference>
<feature type="active site" evidence="1">
    <location>
        <position position="115"/>
    </location>
</feature>
<dbReference type="PANTHER" id="PTHR10127">
    <property type="entry name" value="DISCOIDIN, CUB, EGF, LAMININ , AND ZINC METALLOPROTEASE DOMAIN CONTAINING"/>
    <property type="match status" value="1"/>
</dbReference>
<keyword evidence="1 2" id="KW-0479">Metal-binding</keyword>
<dbReference type="EC" id="3.4.24.-" evidence="2"/>
<comment type="caution">
    <text evidence="1">Lacks conserved residue(s) required for the propagation of feature annotation.</text>
</comment>
<keyword evidence="1 2" id="KW-0862">Zinc</keyword>
<dbReference type="InterPro" id="IPR024079">
    <property type="entry name" value="MetalloPept_cat_dom_sf"/>
</dbReference>
<gene>
    <name evidence="4" type="ORF">SPARVUS_LOCUS14562759</name>
</gene>
<feature type="disulfide bond" evidence="1">
    <location>
        <begin position="23"/>
        <end position="26"/>
    </location>
</feature>
<evidence type="ECO:0000313" key="5">
    <source>
        <dbReference type="Proteomes" id="UP001162483"/>
    </source>
</evidence>
<keyword evidence="1" id="KW-1015">Disulfide bond</keyword>
<organism evidence="4 5">
    <name type="scientific">Staurois parvus</name>
    <dbReference type="NCBI Taxonomy" id="386267"/>
    <lineage>
        <taxon>Eukaryota</taxon>
        <taxon>Metazoa</taxon>
        <taxon>Chordata</taxon>
        <taxon>Craniata</taxon>
        <taxon>Vertebrata</taxon>
        <taxon>Euteleostomi</taxon>
        <taxon>Amphibia</taxon>
        <taxon>Batrachia</taxon>
        <taxon>Anura</taxon>
        <taxon>Neobatrachia</taxon>
        <taxon>Ranoidea</taxon>
        <taxon>Ranidae</taxon>
        <taxon>Staurois</taxon>
    </lineage>
</organism>
<dbReference type="PANTHER" id="PTHR10127:SF899">
    <property type="entry name" value="ASTACIN-LIKE METALLOENDOPEPTIDASE-RELATED"/>
    <property type="match status" value="1"/>
</dbReference>
<dbReference type="Pfam" id="PF01400">
    <property type="entry name" value="Astacin"/>
    <property type="match status" value="1"/>
</dbReference>
<feature type="domain" description="Peptidase M12A" evidence="3">
    <location>
        <begin position="19"/>
        <end position="215"/>
    </location>
</feature>